<dbReference type="AlphaFoldDB" id="A0A1R0X9V1"/>
<dbReference type="SUPFAM" id="SSF53448">
    <property type="entry name" value="Nucleotide-diphospho-sugar transferases"/>
    <property type="match status" value="1"/>
</dbReference>
<dbReference type="InterPro" id="IPR050834">
    <property type="entry name" value="Glycosyltransf_2"/>
</dbReference>
<dbReference type="Proteomes" id="UP000187465">
    <property type="component" value="Unassembled WGS sequence"/>
</dbReference>
<evidence type="ECO:0000259" key="1">
    <source>
        <dbReference type="Pfam" id="PF00535"/>
    </source>
</evidence>
<comment type="caution">
    <text evidence="2">The sequence shown here is derived from an EMBL/GenBank/DDBJ whole genome shotgun (WGS) entry which is preliminary data.</text>
</comment>
<name>A0A1R0X9V1_9BACL</name>
<dbReference type="EMBL" id="MKQP01000021">
    <property type="protein sequence ID" value="OMD31575.1"/>
    <property type="molecule type" value="Genomic_DNA"/>
</dbReference>
<accession>A0A1R0X9V1</accession>
<sequence>MNLSLVIPVYNIEQYITPMFNSLLDQSDPHFEVIIVDDGSTDNTYNVIEKILSRNPGLFCKVIRTENHGVSAARNRGLAEATGNYVLFVDGDDYVSADLVSTLQSYTQDEQPEIICWGYNHVSEGRETLLSCTSDFSDVTGSEALARIFVNKSLRIWTGSIAYKREFLLLHELGYTERCVNGEDQEFIYKALSRAARVISIPDILSFYLQRNSSISNSYNVNKFDVVDAFKRVDEYFKTYPFAELDTISPLLMNRELIENYFFNLKTCLNGTEGVSIQELLRDINHTYPKLNQEMDELIRRYRGDNRRLTLYIRTFLISPLLYHRFISVERSLSRFKRNLLKGNGTRKESRI</sequence>
<protein>
    <recommendedName>
        <fullName evidence="1">Glycosyltransferase 2-like domain-containing protein</fullName>
    </recommendedName>
</protein>
<dbReference type="KEGG" id="pod:PODO_01310"/>
<gene>
    <name evidence="2" type="ORF">BJP51_18780</name>
</gene>
<dbReference type="Gene3D" id="3.90.550.10">
    <property type="entry name" value="Spore Coat Polysaccharide Biosynthesis Protein SpsA, Chain A"/>
    <property type="match status" value="1"/>
</dbReference>
<evidence type="ECO:0000313" key="3">
    <source>
        <dbReference type="Proteomes" id="UP000187465"/>
    </source>
</evidence>
<dbReference type="CDD" id="cd00761">
    <property type="entry name" value="Glyco_tranf_GTA_type"/>
    <property type="match status" value="1"/>
</dbReference>
<dbReference type="RefSeq" id="WP_036687258.1">
    <property type="nucleotide sequence ID" value="NZ_CP009428.1"/>
</dbReference>
<proteinExistence type="predicted"/>
<dbReference type="Pfam" id="PF00535">
    <property type="entry name" value="Glycos_transf_2"/>
    <property type="match status" value="1"/>
</dbReference>
<organism evidence="2 3">
    <name type="scientific">Paenibacillus odorifer</name>
    <dbReference type="NCBI Taxonomy" id="189426"/>
    <lineage>
        <taxon>Bacteria</taxon>
        <taxon>Bacillati</taxon>
        <taxon>Bacillota</taxon>
        <taxon>Bacilli</taxon>
        <taxon>Bacillales</taxon>
        <taxon>Paenibacillaceae</taxon>
        <taxon>Paenibacillus</taxon>
    </lineage>
</organism>
<dbReference type="InterPro" id="IPR001173">
    <property type="entry name" value="Glyco_trans_2-like"/>
</dbReference>
<dbReference type="GeneID" id="31568916"/>
<feature type="domain" description="Glycosyltransferase 2-like" evidence="1">
    <location>
        <begin position="4"/>
        <end position="125"/>
    </location>
</feature>
<dbReference type="PANTHER" id="PTHR43685:SF2">
    <property type="entry name" value="GLYCOSYLTRANSFERASE 2-LIKE DOMAIN-CONTAINING PROTEIN"/>
    <property type="match status" value="1"/>
</dbReference>
<evidence type="ECO:0000313" key="2">
    <source>
        <dbReference type="EMBL" id="OMD31575.1"/>
    </source>
</evidence>
<reference evidence="2 3" key="1">
    <citation type="submission" date="2016-10" db="EMBL/GenBank/DDBJ databases">
        <title>Paenibacillus species isolates.</title>
        <authorList>
            <person name="Beno S.M."/>
        </authorList>
    </citation>
    <scope>NUCLEOTIDE SEQUENCE [LARGE SCALE GENOMIC DNA]</scope>
    <source>
        <strain evidence="2 3">FSL H7-0604</strain>
    </source>
</reference>
<dbReference type="InterPro" id="IPR029044">
    <property type="entry name" value="Nucleotide-diphossugar_trans"/>
</dbReference>
<dbReference type="PANTHER" id="PTHR43685">
    <property type="entry name" value="GLYCOSYLTRANSFERASE"/>
    <property type="match status" value="1"/>
</dbReference>